<proteinExistence type="predicted"/>
<accession>A0A1D8TTN2</accession>
<dbReference type="AlphaFoldDB" id="A0A1D8TTN2"/>
<reference evidence="3" key="1">
    <citation type="submission" date="2016-10" db="EMBL/GenBank/DDBJ databases">
        <title>Comparative genomics uncovers the prolific and rare metabolic potential of the cyanobacterial genus Moorea.</title>
        <authorList>
            <person name="Leao T."/>
            <person name="Castelao G."/>
            <person name="Korobeynikov A."/>
            <person name="Monroe E.A."/>
            <person name="Podell S."/>
            <person name="Glukhov E."/>
            <person name="Allen E."/>
            <person name="Gerwick W.H."/>
            <person name="Gerwick L."/>
        </authorList>
    </citation>
    <scope>NUCLEOTIDE SEQUENCE [LARGE SCALE GENOMIC DNA]</scope>
    <source>
        <strain evidence="3">PAL-8-15-08-1</strain>
    </source>
</reference>
<protein>
    <submittedName>
        <fullName evidence="2">Uncharacterized protein</fullName>
    </submittedName>
</protein>
<gene>
    <name evidence="2" type="ORF">BJP34_16485</name>
</gene>
<feature type="region of interest" description="Disordered" evidence="1">
    <location>
        <begin position="27"/>
        <end position="52"/>
    </location>
</feature>
<dbReference type="EMBL" id="CP017599">
    <property type="protein sequence ID" value="AOX00826.1"/>
    <property type="molecule type" value="Genomic_DNA"/>
</dbReference>
<evidence type="ECO:0000313" key="3">
    <source>
        <dbReference type="Proteomes" id="UP000177870"/>
    </source>
</evidence>
<name>A0A1D8TTN2_9CYAN</name>
<dbReference type="KEGG" id="mpro:BJP34_16485"/>
<evidence type="ECO:0000313" key="2">
    <source>
        <dbReference type="EMBL" id="AOX00826.1"/>
    </source>
</evidence>
<organism evidence="2 3">
    <name type="scientific">Moorena producens PAL-8-15-08-1</name>
    <dbReference type="NCBI Taxonomy" id="1458985"/>
    <lineage>
        <taxon>Bacteria</taxon>
        <taxon>Bacillati</taxon>
        <taxon>Cyanobacteriota</taxon>
        <taxon>Cyanophyceae</taxon>
        <taxon>Coleofasciculales</taxon>
        <taxon>Coleofasciculaceae</taxon>
        <taxon>Moorena</taxon>
    </lineage>
</organism>
<dbReference type="STRING" id="1458985.BJP34_16485"/>
<dbReference type="Proteomes" id="UP000177870">
    <property type="component" value="Chromosome"/>
</dbReference>
<sequence>MATSKPPKSPNFAVRPVANLIRLAMQRGLGGSPHERLHQDKESAPGGTFRSKLTLVPPKVGGLGGQNSVSKNLGDILLNL</sequence>
<evidence type="ECO:0000256" key="1">
    <source>
        <dbReference type="SAM" id="MobiDB-lite"/>
    </source>
</evidence>
<feature type="compositionally biased region" description="Basic and acidic residues" evidence="1">
    <location>
        <begin position="33"/>
        <end position="43"/>
    </location>
</feature>